<evidence type="ECO:0000256" key="6">
    <source>
        <dbReference type="SAM" id="MobiDB-lite"/>
    </source>
</evidence>
<evidence type="ECO:0000256" key="2">
    <source>
        <dbReference type="ARBA" id="ARBA00022670"/>
    </source>
</evidence>
<evidence type="ECO:0000313" key="7">
    <source>
        <dbReference type="EMBL" id="MCP2359986.1"/>
    </source>
</evidence>
<evidence type="ECO:0000256" key="5">
    <source>
        <dbReference type="ARBA" id="ARBA00023180"/>
    </source>
</evidence>
<dbReference type="InterPro" id="IPR018202">
    <property type="entry name" value="Ser_caboxypep_ser_AS"/>
</dbReference>
<dbReference type="InterPro" id="IPR029058">
    <property type="entry name" value="AB_hydrolase_fold"/>
</dbReference>
<comment type="caution">
    <text evidence="7">The sequence shown here is derived from an EMBL/GenBank/DDBJ whole genome shotgun (WGS) entry which is preliminary data.</text>
</comment>
<evidence type="ECO:0000313" key="8">
    <source>
        <dbReference type="Proteomes" id="UP001139648"/>
    </source>
</evidence>
<evidence type="ECO:0000256" key="1">
    <source>
        <dbReference type="ARBA" id="ARBA00022645"/>
    </source>
</evidence>
<dbReference type="GO" id="GO:0006508">
    <property type="term" value="P:proteolysis"/>
    <property type="evidence" value="ECO:0007669"/>
    <property type="project" value="UniProtKB-KW"/>
</dbReference>
<evidence type="ECO:0000256" key="4">
    <source>
        <dbReference type="ARBA" id="ARBA00022801"/>
    </source>
</evidence>
<dbReference type="PANTHER" id="PTHR11802">
    <property type="entry name" value="SERINE PROTEASE FAMILY S10 SERINE CARBOXYPEPTIDASE"/>
    <property type="match status" value="1"/>
</dbReference>
<keyword evidence="4" id="KW-0378">Hydrolase</keyword>
<keyword evidence="1 7" id="KW-0121">Carboxypeptidase</keyword>
<feature type="region of interest" description="Disordered" evidence="6">
    <location>
        <begin position="299"/>
        <end position="327"/>
    </location>
</feature>
<dbReference type="GO" id="GO:0004185">
    <property type="term" value="F:serine-type carboxypeptidase activity"/>
    <property type="evidence" value="ECO:0007669"/>
    <property type="project" value="InterPro"/>
</dbReference>
<dbReference type="Pfam" id="PF00450">
    <property type="entry name" value="Peptidase_S10"/>
    <property type="match status" value="1"/>
</dbReference>
<evidence type="ECO:0000256" key="3">
    <source>
        <dbReference type="ARBA" id="ARBA00022729"/>
    </source>
</evidence>
<dbReference type="PANTHER" id="PTHR11802:SF3">
    <property type="entry name" value="RETINOID-INDUCIBLE SERINE CARBOXYPEPTIDASE"/>
    <property type="match status" value="1"/>
</dbReference>
<keyword evidence="2" id="KW-0645">Protease</keyword>
<keyword evidence="5" id="KW-0325">Glycoprotein</keyword>
<name>A0A9X2GQS2_9ACTN</name>
<gene>
    <name evidence="7" type="ORF">HD597_007006</name>
</gene>
<reference evidence="7" key="1">
    <citation type="submission" date="2022-06" db="EMBL/GenBank/DDBJ databases">
        <title>Sequencing the genomes of 1000 actinobacteria strains.</title>
        <authorList>
            <person name="Klenk H.-P."/>
        </authorList>
    </citation>
    <scope>NUCLEOTIDE SEQUENCE</scope>
    <source>
        <strain evidence="7">DSM 46694</strain>
    </source>
</reference>
<dbReference type="EMBL" id="JAMZEB010000002">
    <property type="protein sequence ID" value="MCP2359986.1"/>
    <property type="molecule type" value="Genomic_DNA"/>
</dbReference>
<dbReference type="InterPro" id="IPR001563">
    <property type="entry name" value="Peptidase_S10"/>
</dbReference>
<keyword evidence="8" id="KW-1185">Reference proteome</keyword>
<protein>
    <submittedName>
        <fullName evidence="7">Carboxypeptidase C (Cathepsin A)</fullName>
    </submittedName>
</protein>
<dbReference type="RefSeq" id="WP_253747491.1">
    <property type="nucleotide sequence ID" value="NZ_BAABKA010000060.1"/>
</dbReference>
<dbReference type="Proteomes" id="UP001139648">
    <property type="component" value="Unassembled WGS sequence"/>
</dbReference>
<dbReference type="Gene3D" id="3.40.50.1820">
    <property type="entry name" value="alpha/beta hydrolase"/>
    <property type="match status" value="1"/>
</dbReference>
<sequence length="460" mass="49356">MTIEDRCVEYEARWESLTLTEADGEPDASISGTGYVATDGEAAHRPVMFLFNGGPGASSSPLHMSAFGPRRFTGPRTSFVASGRSITPNPFSLLDETDLVFVDPVGTGFSRVLRDGGAAPYLSVHGDATATERFIRWWLDRHDRQTSPVYLVGESYGGHRLATLCARIGDLNVAGLVFISPMLDASAVTNAPGNDLPHVFELPAMAVAAWAHGRASAEAADAATVFERAQAFAQSDYLTALHLGSVLDDQNRTALAARIADLTGLPADQVLAADLRVSSEDFLRTVLADRDLLVGRLDTRITGPMPPPAEDDRPPAADDPALGLGRSNVRHNDALADYLRREADATDDGPYVTLSLELNFAFDWRSEHPKPDFYRNPTANIAALMRERPQVRTLVLGGYFDLATPLAASLFAIRHAGVPASRTEVLPLVAGHSLDDEDTLATAASALRVLIRTTSQGQAA</sequence>
<accession>A0A9X2GQS2</accession>
<dbReference type="PROSITE" id="PS00131">
    <property type="entry name" value="CARBOXYPEPT_SER_SER"/>
    <property type="match status" value="1"/>
</dbReference>
<keyword evidence="3" id="KW-0732">Signal</keyword>
<dbReference type="SUPFAM" id="SSF53474">
    <property type="entry name" value="alpha/beta-Hydrolases"/>
    <property type="match status" value="1"/>
</dbReference>
<proteinExistence type="predicted"/>
<dbReference type="AlphaFoldDB" id="A0A9X2GQS2"/>
<organism evidence="7 8">
    <name type="scientific">Nonomuraea thailandensis</name>
    <dbReference type="NCBI Taxonomy" id="1188745"/>
    <lineage>
        <taxon>Bacteria</taxon>
        <taxon>Bacillati</taxon>
        <taxon>Actinomycetota</taxon>
        <taxon>Actinomycetes</taxon>
        <taxon>Streptosporangiales</taxon>
        <taxon>Streptosporangiaceae</taxon>
        <taxon>Nonomuraea</taxon>
    </lineage>
</organism>